<feature type="chain" id="PRO_5001729790" evidence="1">
    <location>
        <begin position="38"/>
        <end position="154"/>
    </location>
</feature>
<keyword evidence="1" id="KW-0732">Signal</keyword>
<name>A0A078B3N4_STYLE</name>
<dbReference type="InParanoid" id="A0A078B3N4"/>
<feature type="signal peptide" evidence="1">
    <location>
        <begin position="1"/>
        <end position="37"/>
    </location>
</feature>
<dbReference type="Proteomes" id="UP000039865">
    <property type="component" value="Unassembled WGS sequence"/>
</dbReference>
<reference evidence="2 3" key="1">
    <citation type="submission" date="2014-06" db="EMBL/GenBank/DDBJ databases">
        <authorList>
            <person name="Swart Estienne"/>
        </authorList>
    </citation>
    <scope>NUCLEOTIDE SEQUENCE [LARGE SCALE GENOMIC DNA]</scope>
    <source>
        <strain evidence="2 3">130c</strain>
    </source>
</reference>
<proteinExistence type="predicted"/>
<keyword evidence="3" id="KW-1185">Reference proteome</keyword>
<evidence type="ECO:0000313" key="3">
    <source>
        <dbReference type="Proteomes" id="UP000039865"/>
    </source>
</evidence>
<gene>
    <name evidence="2" type="primary">Contig17755.g18880</name>
    <name evidence="2" type="ORF">STYLEM_18193</name>
</gene>
<evidence type="ECO:0000256" key="1">
    <source>
        <dbReference type="SAM" id="SignalP"/>
    </source>
</evidence>
<sequence length="154" mass="17622">MIIGIARGKSFNTTFMCLIIFTLCILLSSNPTAQVQAQMYSICHPNQELGAGRPMDLVFNKPSIKNALSDTWIFLKKPSWKNLKAAMLNNYWYFISPFIAGIMGPNSLCEFENNELYYRLSQKDQDDVYVQLMTIEKNNWDFFYGVNGADNAGY</sequence>
<dbReference type="AlphaFoldDB" id="A0A078B3N4"/>
<accession>A0A078B3N4</accession>
<organism evidence="2 3">
    <name type="scientific">Stylonychia lemnae</name>
    <name type="common">Ciliate</name>
    <dbReference type="NCBI Taxonomy" id="5949"/>
    <lineage>
        <taxon>Eukaryota</taxon>
        <taxon>Sar</taxon>
        <taxon>Alveolata</taxon>
        <taxon>Ciliophora</taxon>
        <taxon>Intramacronucleata</taxon>
        <taxon>Spirotrichea</taxon>
        <taxon>Stichotrichia</taxon>
        <taxon>Sporadotrichida</taxon>
        <taxon>Oxytrichidae</taxon>
        <taxon>Stylonychinae</taxon>
        <taxon>Stylonychia</taxon>
    </lineage>
</organism>
<dbReference type="EMBL" id="CCKQ01017195">
    <property type="protein sequence ID" value="CDW89064.1"/>
    <property type="molecule type" value="Genomic_DNA"/>
</dbReference>
<evidence type="ECO:0000313" key="2">
    <source>
        <dbReference type="EMBL" id="CDW89064.1"/>
    </source>
</evidence>
<protein>
    <submittedName>
        <fullName evidence="2">Uncharacterized protein</fullName>
    </submittedName>
</protein>